<sequence>MISAELAAALRDEGVRWDPVAGDRFVIPQPGLDEELFTLSEMTIEARRYPTGTILGFNGTTEWALDSVALEEALWMPREDQLRDLLGGAFESLVRAATGEGEDEAAGAEAETGVPVYEVTTRVGDRPVSVHRAQEPADAYALALLALVASAHE</sequence>
<gene>
    <name evidence="1" type="ORF">N869_12670</name>
</gene>
<dbReference type="AlphaFoldDB" id="A0A0A0C2K5"/>
<organism evidence="1 2">
    <name type="scientific">Cellulomonas bogoriensis 69B4 = DSM 16987</name>
    <dbReference type="NCBI Taxonomy" id="1386082"/>
    <lineage>
        <taxon>Bacteria</taxon>
        <taxon>Bacillati</taxon>
        <taxon>Actinomycetota</taxon>
        <taxon>Actinomycetes</taxon>
        <taxon>Micrococcales</taxon>
        <taxon>Cellulomonadaceae</taxon>
        <taxon>Cellulomonas</taxon>
    </lineage>
</organism>
<comment type="caution">
    <text evidence="1">The sequence shown here is derived from an EMBL/GenBank/DDBJ whole genome shotgun (WGS) entry which is preliminary data.</text>
</comment>
<dbReference type="OrthoDB" id="3295834at2"/>
<reference evidence="1 2" key="1">
    <citation type="submission" date="2013-08" db="EMBL/GenBank/DDBJ databases">
        <title>Genome sequencing of Cellulomonas bogoriensis 69B4.</title>
        <authorList>
            <person name="Chen F."/>
            <person name="Li Y."/>
            <person name="Wang G."/>
        </authorList>
    </citation>
    <scope>NUCLEOTIDE SEQUENCE [LARGE SCALE GENOMIC DNA]</scope>
    <source>
        <strain evidence="1 2">69B4</strain>
    </source>
</reference>
<dbReference type="Proteomes" id="UP000054314">
    <property type="component" value="Unassembled WGS sequence"/>
</dbReference>
<name>A0A0A0C2K5_9CELL</name>
<keyword evidence="2" id="KW-1185">Reference proteome</keyword>
<dbReference type="RefSeq" id="WP_035056651.1">
    <property type="nucleotide sequence ID" value="NZ_AXCZ01000004.1"/>
</dbReference>
<evidence type="ECO:0000313" key="2">
    <source>
        <dbReference type="Proteomes" id="UP000054314"/>
    </source>
</evidence>
<accession>A0A0A0C2K5</accession>
<protein>
    <submittedName>
        <fullName evidence="1">Pilus assembly protein CpaE</fullName>
    </submittedName>
</protein>
<dbReference type="EMBL" id="AXCZ01000004">
    <property type="protein sequence ID" value="KGM14415.1"/>
    <property type="molecule type" value="Genomic_DNA"/>
</dbReference>
<proteinExistence type="predicted"/>
<evidence type="ECO:0000313" key="1">
    <source>
        <dbReference type="EMBL" id="KGM14415.1"/>
    </source>
</evidence>